<dbReference type="Pfam" id="PF14221">
    <property type="entry name" value="DUF4330"/>
    <property type="match status" value="1"/>
</dbReference>
<organism evidence="2 3">
    <name type="scientific">Natronoglomus mannanivorans</name>
    <dbReference type="NCBI Taxonomy" id="2979990"/>
    <lineage>
        <taxon>Archaea</taxon>
        <taxon>Methanobacteriati</taxon>
        <taxon>Methanobacteriota</taxon>
        <taxon>Stenosarchaea group</taxon>
        <taxon>Halobacteria</taxon>
        <taxon>Halobacteriales</taxon>
        <taxon>Natrialbaceae</taxon>
        <taxon>Natronoglomus</taxon>
    </lineage>
</organism>
<sequence length="355" mass="37930">MADDSRLSSVVDDNGQLFGLINVIDAAVLLLAILILAAGALLWAPLSAGDETETRYVTIELEPQPAFIAEQIREGDEMSPGGTGGTLTITDIYQYSPEDEINTIVRAEVTGTALGSGNEDADAIRFDGSHMRFGSTINLEMPNYAASGTVVSIDREDSSLDTGTESFVLDMEVDQRTARTIEEGDGLQVGDRDLTVVETVTVYPIPNDADTQRVFVGVTGSVQFEGNTPLLGTQPVRDGLDLTVETQQYELTGIVDRVGSPEESGTPDTRTATVELSDVSPARLDALEAGLTEGTGDLTTAEIIELDDRTLAVELTVRELDDGTVRFRGEQVEIGQEIAFDFGTTTVEGELTALD</sequence>
<gene>
    <name evidence="2" type="ORF">OB955_20040</name>
</gene>
<dbReference type="Proteomes" id="UP001320972">
    <property type="component" value="Unassembled WGS sequence"/>
</dbReference>
<evidence type="ECO:0000313" key="3">
    <source>
        <dbReference type="Proteomes" id="UP001320972"/>
    </source>
</evidence>
<proteinExistence type="predicted"/>
<comment type="caution">
    <text evidence="2">The sequence shown here is derived from an EMBL/GenBank/DDBJ whole genome shotgun (WGS) entry which is preliminary data.</text>
</comment>
<keyword evidence="3" id="KW-1185">Reference proteome</keyword>
<keyword evidence="1" id="KW-1133">Transmembrane helix</keyword>
<reference evidence="2 3" key="1">
    <citation type="submission" date="2022-09" db="EMBL/GenBank/DDBJ databases">
        <title>Enrichment on poylsaccharides allowed isolation of novel metabolic and taxonomic groups of Haloarchaea.</title>
        <authorList>
            <person name="Sorokin D.Y."/>
            <person name="Elcheninov A.G."/>
            <person name="Khizhniak T.V."/>
            <person name="Kolganova T.V."/>
            <person name="Kublanov I.V."/>
        </authorList>
    </citation>
    <scope>NUCLEOTIDE SEQUENCE [LARGE SCALE GENOMIC DNA]</scope>
    <source>
        <strain evidence="2 3">AArc-m2/3/4</strain>
    </source>
</reference>
<accession>A0ABT2QJ86</accession>
<keyword evidence="1" id="KW-0812">Transmembrane</keyword>
<keyword evidence="1" id="KW-0472">Membrane</keyword>
<protein>
    <submittedName>
        <fullName evidence="2">DUF4330 domain-containing protein</fullName>
    </submittedName>
</protein>
<dbReference type="EMBL" id="JAOPKB010000015">
    <property type="protein sequence ID" value="MCU4975005.1"/>
    <property type="molecule type" value="Genomic_DNA"/>
</dbReference>
<dbReference type="InterPro" id="IPR025480">
    <property type="entry name" value="DUF4330"/>
</dbReference>
<evidence type="ECO:0000313" key="2">
    <source>
        <dbReference type="EMBL" id="MCU4975005.1"/>
    </source>
</evidence>
<dbReference type="RefSeq" id="WP_338008884.1">
    <property type="nucleotide sequence ID" value="NZ_JAOPKB010000015.1"/>
</dbReference>
<feature type="transmembrane region" description="Helical" evidence="1">
    <location>
        <begin position="20"/>
        <end position="46"/>
    </location>
</feature>
<name>A0ABT2QJ86_9EURY</name>
<evidence type="ECO:0000256" key="1">
    <source>
        <dbReference type="SAM" id="Phobius"/>
    </source>
</evidence>